<dbReference type="PANTHER" id="PTHR46300">
    <property type="entry name" value="P450, PUTATIVE (EUROFUNG)-RELATED-RELATED"/>
    <property type="match status" value="1"/>
</dbReference>
<evidence type="ECO:0000256" key="8">
    <source>
        <dbReference type="ARBA" id="ARBA00023033"/>
    </source>
</evidence>
<dbReference type="SUPFAM" id="SSF48264">
    <property type="entry name" value="Cytochrome P450"/>
    <property type="match status" value="1"/>
</dbReference>
<dbReference type="InterPro" id="IPR017972">
    <property type="entry name" value="Cyt_P450_CS"/>
</dbReference>
<gene>
    <name evidence="11" type="ORF">CPB83DRAFT_792535</name>
</gene>
<reference evidence="11" key="1">
    <citation type="submission" date="2020-11" db="EMBL/GenBank/DDBJ databases">
        <authorList>
            <consortium name="DOE Joint Genome Institute"/>
            <person name="Ahrendt S."/>
            <person name="Riley R."/>
            <person name="Andreopoulos W."/>
            <person name="Labutti K."/>
            <person name="Pangilinan J."/>
            <person name="Ruiz-Duenas F.J."/>
            <person name="Barrasa J.M."/>
            <person name="Sanchez-Garcia M."/>
            <person name="Camarero S."/>
            <person name="Miyauchi S."/>
            <person name="Serrano A."/>
            <person name="Linde D."/>
            <person name="Babiker R."/>
            <person name="Drula E."/>
            <person name="Ayuso-Fernandez I."/>
            <person name="Pacheco R."/>
            <person name="Padilla G."/>
            <person name="Ferreira P."/>
            <person name="Barriuso J."/>
            <person name="Kellner H."/>
            <person name="Castanera R."/>
            <person name="Alfaro M."/>
            <person name="Ramirez L."/>
            <person name="Pisabarro A.G."/>
            <person name="Kuo A."/>
            <person name="Tritt A."/>
            <person name="Lipzen A."/>
            <person name="He G."/>
            <person name="Yan M."/>
            <person name="Ng V."/>
            <person name="Cullen D."/>
            <person name="Martin F."/>
            <person name="Rosso M.-N."/>
            <person name="Henrissat B."/>
            <person name="Hibbett D."/>
            <person name="Martinez A.T."/>
            <person name="Grigoriev I.V."/>
        </authorList>
    </citation>
    <scope>NUCLEOTIDE SEQUENCE</scope>
    <source>
        <strain evidence="11">CBS 506.95</strain>
    </source>
</reference>
<dbReference type="PANTHER" id="PTHR46300:SF7">
    <property type="entry name" value="P450, PUTATIVE (EUROFUNG)-RELATED"/>
    <property type="match status" value="1"/>
</dbReference>
<dbReference type="CDD" id="cd11065">
    <property type="entry name" value="CYP64-like"/>
    <property type="match status" value="1"/>
</dbReference>
<dbReference type="GO" id="GO:0016705">
    <property type="term" value="F:oxidoreductase activity, acting on paired donors, with incorporation or reduction of molecular oxygen"/>
    <property type="evidence" value="ECO:0007669"/>
    <property type="project" value="InterPro"/>
</dbReference>
<dbReference type="EMBL" id="MU157857">
    <property type="protein sequence ID" value="KAF9527932.1"/>
    <property type="molecule type" value="Genomic_DNA"/>
</dbReference>
<evidence type="ECO:0000256" key="2">
    <source>
        <dbReference type="ARBA" id="ARBA00005179"/>
    </source>
</evidence>
<dbReference type="GO" id="GO:0020037">
    <property type="term" value="F:heme binding"/>
    <property type="evidence" value="ECO:0007669"/>
    <property type="project" value="InterPro"/>
</dbReference>
<feature type="binding site" description="axial binding residue" evidence="9">
    <location>
        <position position="437"/>
    </location>
    <ligand>
        <name>heme</name>
        <dbReference type="ChEBI" id="CHEBI:30413"/>
    </ligand>
    <ligandPart>
        <name>Fe</name>
        <dbReference type="ChEBI" id="CHEBI:18248"/>
    </ligandPart>
</feature>
<evidence type="ECO:0000256" key="1">
    <source>
        <dbReference type="ARBA" id="ARBA00001971"/>
    </source>
</evidence>
<dbReference type="GO" id="GO:0004497">
    <property type="term" value="F:monooxygenase activity"/>
    <property type="evidence" value="ECO:0007669"/>
    <property type="project" value="UniProtKB-KW"/>
</dbReference>
<accession>A0A9P6EF42</accession>
<comment type="cofactor">
    <cofactor evidence="1 9">
        <name>heme</name>
        <dbReference type="ChEBI" id="CHEBI:30413"/>
    </cofactor>
</comment>
<dbReference type="InterPro" id="IPR002401">
    <property type="entry name" value="Cyt_P450_E_grp-I"/>
</dbReference>
<keyword evidence="6 10" id="KW-0560">Oxidoreductase</keyword>
<comment type="pathway">
    <text evidence="2">Secondary metabolite biosynthesis.</text>
</comment>
<name>A0A9P6EF42_9AGAR</name>
<evidence type="ECO:0000256" key="6">
    <source>
        <dbReference type="ARBA" id="ARBA00023002"/>
    </source>
</evidence>
<comment type="similarity">
    <text evidence="3 10">Belongs to the cytochrome P450 family.</text>
</comment>
<dbReference type="InterPro" id="IPR050364">
    <property type="entry name" value="Cytochrome_P450_fung"/>
</dbReference>
<dbReference type="PRINTS" id="PR00463">
    <property type="entry name" value="EP450I"/>
</dbReference>
<evidence type="ECO:0000256" key="3">
    <source>
        <dbReference type="ARBA" id="ARBA00010617"/>
    </source>
</evidence>
<keyword evidence="7 9" id="KW-0408">Iron</keyword>
<keyword evidence="4 9" id="KW-0349">Heme</keyword>
<evidence type="ECO:0000313" key="12">
    <source>
        <dbReference type="Proteomes" id="UP000807306"/>
    </source>
</evidence>
<keyword evidence="12" id="KW-1185">Reference proteome</keyword>
<evidence type="ECO:0000256" key="7">
    <source>
        <dbReference type="ARBA" id="ARBA00023004"/>
    </source>
</evidence>
<dbReference type="InterPro" id="IPR001128">
    <property type="entry name" value="Cyt_P450"/>
</dbReference>
<dbReference type="Pfam" id="PF00067">
    <property type="entry name" value="p450"/>
    <property type="match status" value="1"/>
</dbReference>
<organism evidence="11 12">
    <name type="scientific">Crepidotus variabilis</name>
    <dbReference type="NCBI Taxonomy" id="179855"/>
    <lineage>
        <taxon>Eukaryota</taxon>
        <taxon>Fungi</taxon>
        <taxon>Dikarya</taxon>
        <taxon>Basidiomycota</taxon>
        <taxon>Agaricomycotina</taxon>
        <taxon>Agaricomycetes</taxon>
        <taxon>Agaricomycetidae</taxon>
        <taxon>Agaricales</taxon>
        <taxon>Agaricineae</taxon>
        <taxon>Crepidotaceae</taxon>
        <taxon>Crepidotus</taxon>
    </lineage>
</organism>
<evidence type="ECO:0000256" key="4">
    <source>
        <dbReference type="ARBA" id="ARBA00022617"/>
    </source>
</evidence>
<evidence type="ECO:0000256" key="5">
    <source>
        <dbReference type="ARBA" id="ARBA00022723"/>
    </source>
</evidence>
<dbReference type="GO" id="GO:0005506">
    <property type="term" value="F:iron ion binding"/>
    <property type="evidence" value="ECO:0007669"/>
    <property type="project" value="InterPro"/>
</dbReference>
<proteinExistence type="inferred from homology"/>
<keyword evidence="5 9" id="KW-0479">Metal-binding</keyword>
<dbReference type="AlphaFoldDB" id="A0A9P6EF42"/>
<sequence>MEAPSLQWMLIDGFSCAICLYVFKEKWLTSSKPPYPPGPTDQSWFTGNLSDFPVEAIWLKFTEWADEFGDIVHLRVLDKHSIIVNSLDVAKELFEKRSNIYSSRPPSAMVDLMGGEFITPLKTYGDDWRLERRMFQQFFKPDVLQQYQDVQTRKINDLLSKLLVTPDDFLDHIRYSIGAVIMSIMYDHEVASQDDRFIKVAETANQKFAIGSTPSVFLVNVFPILRFVPAWFPGAGFKLFAREASLLAQQMLNDPIDMVRERMKSGEGLPCVASELLEMYHTERDLKNVLSMCGSGYSAGTDTSVSVIQTFFYAMIRFGDVQVKAHEEIDKVLGGDRLPKFEDRAALPYIEALLRELLRWHPILPVGIMHYTTEEDIFQGYFIPKGTTFFPNVWAMSREPNKYEDPNTFNPSRFLDNNGSLNDDDVGYAFGFGRRICPGCYFASATVWLAVVSILASFEIRKKKDASGQELPVDVHFSTDSILSHPSHFNARLYLVQRALKTSS</sequence>
<evidence type="ECO:0000313" key="11">
    <source>
        <dbReference type="EMBL" id="KAF9527932.1"/>
    </source>
</evidence>
<dbReference type="Proteomes" id="UP000807306">
    <property type="component" value="Unassembled WGS sequence"/>
</dbReference>
<evidence type="ECO:0000256" key="10">
    <source>
        <dbReference type="RuleBase" id="RU000461"/>
    </source>
</evidence>
<dbReference type="PROSITE" id="PS00086">
    <property type="entry name" value="CYTOCHROME_P450"/>
    <property type="match status" value="1"/>
</dbReference>
<keyword evidence="8 10" id="KW-0503">Monooxygenase</keyword>
<dbReference type="Gene3D" id="1.10.630.10">
    <property type="entry name" value="Cytochrome P450"/>
    <property type="match status" value="1"/>
</dbReference>
<dbReference type="OrthoDB" id="2789670at2759"/>
<protein>
    <submittedName>
        <fullName evidence="11">Cytochrome P450</fullName>
    </submittedName>
</protein>
<evidence type="ECO:0000256" key="9">
    <source>
        <dbReference type="PIRSR" id="PIRSR602401-1"/>
    </source>
</evidence>
<dbReference type="InterPro" id="IPR036396">
    <property type="entry name" value="Cyt_P450_sf"/>
</dbReference>
<comment type="caution">
    <text evidence="11">The sequence shown here is derived from an EMBL/GenBank/DDBJ whole genome shotgun (WGS) entry which is preliminary data.</text>
</comment>